<dbReference type="InterPro" id="IPR036770">
    <property type="entry name" value="Ankyrin_rpt-contain_sf"/>
</dbReference>
<sequence length="924" mass="97849">MDAPEYLDLDEIDFSDDLAYSAKSIPELCRRTDGQNEERQAPAINWSRGVPHNGASVKPTGIADVYSKFRPVKRVSPLKHQPEVSAADSEADAKGSTQNGERGGKDEASMVAKAGQVGVVGGGGAPSSAGEPQCLKPRVGMTAGALLGELEHYDLDMDEILDVPYIKSSQQMATLPRMGSERRALGVGGGGSLVGGGGGGIGGSISSSGSERDHGLTVTRTSTLPHSESVTTAPQLCVLSPVKWPDMRKSKSMEPDFLRSPTGAFQPVCSSSSATAGAALHCSSIPDGGALAGSRPYPDVQALKVGSEASGGQPVMFPLQAGTIGRQEVGKAWGGSRPYGGEGDEEAKKSQNIINIVREGQISLLPHLAADNLELIRDDEGSNLLHVSASHGHADCLQHLTSLMGEDCLTERNHEQLTPAGLAVRNGHLECVRWMVSETEAIAELSCTRDHPSLIHYAARYGQERILLWLLQFMQEQGISLDELDQQGNSAVHVAAQHGHLGCIQTLVEYGSNVTVQNQQGERPSQSAERQGHTTCSRYLVVVETCMSLASQVVKLTKQLHEQTTARVALQNQLQLLLQPAEADGSHGMQPLSPSHLVPLTDSWPEMTLTAEVSTGDGQWVLRQQRGPESEAVLQKLLGADQSTERMGDGGAQRRLGVAERRELKLARLKQLMQRSLSESDSDAYPPDDAANATAKNTCGAAPPSRPERPNQLPVGGGGDELPLPLHPGGPAGLYTLMKKHHHHHPHSTQGSTAERKLSFALRTSRSMDAPDLEHATSDHNEGDAEPGSDAAGGQKVTTSPKSALKSPSSRRKTAQNLKLRVTFDEPVVHKEATESEVRAAAGGEKSGGGSSGRTSESGETWKRPFGTFRSIMETLSGNQNSNNNNVQSSGAAGSPQGLTSRRADSKAGAAGLPSKGRSKPSAV</sequence>
<feature type="compositionally biased region" description="Low complexity" evidence="2">
    <location>
        <begin position="683"/>
        <end position="693"/>
    </location>
</feature>
<evidence type="ECO:0000256" key="1">
    <source>
        <dbReference type="PROSITE-ProRule" id="PRU00023"/>
    </source>
</evidence>
<feature type="region of interest" description="Disordered" evidence="2">
    <location>
        <begin position="675"/>
        <end position="755"/>
    </location>
</feature>
<dbReference type="Proteomes" id="UP001591681">
    <property type="component" value="Unassembled WGS sequence"/>
</dbReference>
<dbReference type="PROSITE" id="PS50297">
    <property type="entry name" value="ANK_REP_REGION"/>
    <property type="match status" value="1"/>
</dbReference>
<dbReference type="Gene3D" id="1.25.40.20">
    <property type="entry name" value="Ankyrin repeat-containing domain"/>
    <property type="match status" value="2"/>
</dbReference>
<organism evidence="4 5">
    <name type="scientific">Coilia grayii</name>
    <name type="common">Gray's grenadier anchovy</name>
    <dbReference type="NCBI Taxonomy" id="363190"/>
    <lineage>
        <taxon>Eukaryota</taxon>
        <taxon>Metazoa</taxon>
        <taxon>Chordata</taxon>
        <taxon>Craniata</taxon>
        <taxon>Vertebrata</taxon>
        <taxon>Euteleostomi</taxon>
        <taxon>Actinopterygii</taxon>
        <taxon>Neopterygii</taxon>
        <taxon>Teleostei</taxon>
        <taxon>Clupei</taxon>
        <taxon>Clupeiformes</taxon>
        <taxon>Clupeoidei</taxon>
        <taxon>Engraulidae</taxon>
        <taxon>Coilinae</taxon>
        <taxon>Coilia</taxon>
    </lineage>
</organism>
<feature type="compositionally biased region" description="Basic and acidic residues" evidence="2">
    <location>
        <begin position="772"/>
        <end position="783"/>
    </location>
</feature>
<feature type="region of interest" description="Disordered" evidence="2">
    <location>
        <begin position="74"/>
        <end position="106"/>
    </location>
</feature>
<evidence type="ECO:0000256" key="2">
    <source>
        <dbReference type="SAM" id="MobiDB-lite"/>
    </source>
</evidence>
<feature type="domain" description="Synphilin-1 alpha-Synuclein-binding" evidence="3">
    <location>
        <begin position="543"/>
        <end position="585"/>
    </location>
</feature>
<feature type="region of interest" description="Disordered" evidence="2">
    <location>
        <begin position="30"/>
        <end position="57"/>
    </location>
</feature>
<dbReference type="SUPFAM" id="SSF48403">
    <property type="entry name" value="Ankyrin repeat"/>
    <property type="match status" value="1"/>
</dbReference>
<dbReference type="PANTHER" id="PTHR22882:SF3">
    <property type="entry name" value="SYNPHILIN-1"/>
    <property type="match status" value="1"/>
</dbReference>
<keyword evidence="1" id="KW-0040">ANK repeat</keyword>
<dbReference type="Pfam" id="PF12796">
    <property type="entry name" value="Ank_2"/>
    <property type="match status" value="2"/>
</dbReference>
<dbReference type="Gene3D" id="6.10.250.750">
    <property type="match status" value="1"/>
</dbReference>
<dbReference type="AlphaFoldDB" id="A0ABD1K168"/>
<dbReference type="PROSITE" id="PS50088">
    <property type="entry name" value="ANK_REPEAT"/>
    <property type="match status" value="1"/>
</dbReference>
<feature type="repeat" description="ANK" evidence="1">
    <location>
        <begin position="487"/>
        <end position="519"/>
    </location>
</feature>
<gene>
    <name evidence="4" type="ORF">ACEWY4_012653</name>
</gene>
<dbReference type="Pfam" id="PF16700">
    <property type="entry name" value="SNCAIP_SNCA_bd"/>
    <property type="match status" value="1"/>
</dbReference>
<comment type="caution">
    <text evidence="4">The sequence shown here is derived from an EMBL/GenBank/DDBJ whole genome shotgun (WGS) entry which is preliminary data.</text>
</comment>
<feature type="region of interest" description="Disordered" evidence="2">
    <location>
        <begin position="768"/>
        <end position="924"/>
    </location>
</feature>
<feature type="compositionally biased region" description="Low complexity" evidence="2">
    <location>
        <begin position="877"/>
        <end position="895"/>
    </location>
</feature>
<feature type="compositionally biased region" description="Basic and acidic residues" evidence="2">
    <location>
        <begin position="822"/>
        <end position="838"/>
    </location>
</feature>
<reference evidence="4 5" key="1">
    <citation type="submission" date="2024-09" db="EMBL/GenBank/DDBJ databases">
        <title>A chromosome-level genome assembly of Gray's grenadier anchovy, Coilia grayii.</title>
        <authorList>
            <person name="Fu Z."/>
        </authorList>
    </citation>
    <scope>NUCLEOTIDE SEQUENCE [LARGE SCALE GENOMIC DNA]</scope>
    <source>
        <strain evidence="4">G4</strain>
        <tissue evidence="4">Muscle</tissue>
    </source>
</reference>
<proteinExistence type="predicted"/>
<evidence type="ECO:0000313" key="4">
    <source>
        <dbReference type="EMBL" id="KAL2092855.1"/>
    </source>
</evidence>
<dbReference type="SMART" id="SM00248">
    <property type="entry name" value="ANK"/>
    <property type="match status" value="4"/>
</dbReference>
<dbReference type="PANTHER" id="PTHR22882">
    <property type="entry name" value="SYNPHILIN-1"/>
    <property type="match status" value="1"/>
</dbReference>
<evidence type="ECO:0000259" key="3">
    <source>
        <dbReference type="Pfam" id="PF16700"/>
    </source>
</evidence>
<feature type="compositionally biased region" description="Basic and acidic residues" evidence="2">
    <location>
        <begin position="30"/>
        <end position="40"/>
    </location>
</feature>
<name>A0ABD1K168_9TELE</name>
<protein>
    <recommendedName>
        <fullName evidence="3">Synphilin-1 alpha-Synuclein-binding domain-containing protein</fullName>
    </recommendedName>
</protein>
<keyword evidence="5" id="KW-1185">Reference proteome</keyword>
<accession>A0ABD1K168</accession>
<dbReference type="InterPro" id="IPR002110">
    <property type="entry name" value="Ankyrin_rpt"/>
</dbReference>
<feature type="compositionally biased region" description="Polar residues" evidence="2">
    <location>
        <begin position="796"/>
        <end position="808"/>
    </location>
</feature>
<dbReference type="InterPro" id="IPR040133">
    <property type="entry name" value="SNCAIP"/>
</dbReference>
<dbReference type="InterPro" id="IPR032027">
    <property type="entry name" value="SNCAIP_SNCA-bd"/>
</dbReference>
<feature type="compositionally biased region" description="Basic residues" evidence="2">
    <location>
        <begin position="738"/>
        <end position="747"/>
    </location>
</feature>
<evidence type="ECO:0000313" key="5">
    <source>
        <dbReference type="Proteomes" id="UP001591681"/>
    </source>
</evidence>
<dbReference type="EMBL" id="JBHFQA010000010">
    <property type="protein sequence ID" value="KAL2092855.1"/>
    <property type="molecule type" value="Genomic_DNA"/>
</dbReference>